<name>A0A7R9GI12_9CRUS</name>
<dbReference type="Gene3D" id="3.30.420.80">
    <property type="entry name" value="Ribosomal protein S11"/>
    <property type="match status" value="1"/>
</dbReference>
<dbReference type="HAMAP" id="MF_01310">
    <property type="entry name" value="Ribosomal_uS11"/>
    <property type="match status" value="1"/>
</dbReference>
<keyword evidence="3" id="KW-0687">Ribonucleoprotein</keyword>
<dbReference type="AlphaFoldDB" id="A0A7R9GI12"/>
<evidence type="ECO:0000313" key="4">
    <source>
        <dbReference type="EMBL" id="CAD7281182.1"/>
    </source>
</evidence>
<dbReference type="EMBL" id="OA884711">
    <property type="protein sequence ID" value="CAD7281182.1"/>
    <property type="molecule type" value="Genomic_DNA"/>
</dbReference>
<dbReference type="PANTHER" id="PTHR11759">
    <property type="entry name" value="40S RIBOSOMAL PROTEIN S14/30S RIBOSOMAL PROTEIN S11"/>
    <property type="match status" value="1"/>
</dbReference>
<evidence type="ECO:0000256" key="3">
    <source>
        <dbReference type="ARBA" id="ARBA00023274"/>
    </source>
</evidence>
<dbReference type="Pfam" id="PF00411">
    <property type="entry name" value="Ribosomal_S11"/>
    <property type="match status" value="1"/>
</dbReference>
<evidence type="ECO:0000313" key="5">
    <source>
        <dbReference type="Proteomes" id="UP000678499"/>
    </source>
</evidence>
<proteinExistence type="inferred from homology"/>
<reference evidence="4" key="1">
    <citation type="submission" date="2020-11" db="EMBL/GenBank/DDBJ databases">
        <authorList>
            <person name="Tran Van P."/>
        </authorList>
    </citation>
    <scope>NUCLEOTIDE SEQUENCE</scope>
</reference>
<dbReference type="Proteomes" id="UP000678499">
    <property type="component" value="Unassembled WGS sequence"/>
</dbReference>
<gene>
    <name evidence="4" type="ORF">NMOB1V02_LOCUS8833</name>
</gene>
<dbReference type="GO" id="GO:0005840">
    <property type="term" value="C:ribosome"/>
    <property type="evidence" value="ECO:0007669"/>
    <property type="project" value="UniProtKB-KW"/>
</dbReference>
<dbReference type="InterPro" id="IPR001971">
    <property type="entry name" value="Ribosomal_uS11"/>
</dbReference>
<accession>A0A7R9GI12</accession>
<dbReference type="OrthoDB" id="1654884at2759"/>
<keyword evidence="2" id="KW-0689">Ribosomal protein</keyword>
<dbReference type="InterPro" id="IPR036967">
    <property type="entry name" value="Ribosomal_uS11_sf"/>
</dbReference>
<organism evidence="4">
    <name type="scientific">Notodromas monacha</name>
    <dbReference type="NCBI Taxonomy" id="399045"/>
    <lineage>
        <taxon>Eukaryota</taxon>
        <taxon>Metazoa</taxon>
        <taxon>Ecdysozoa</taxon>
        <taxon>Arthropoda</taxon>
        <taxon>Crustacea</taxon>
        <taxon>Oligostraca</taxon>
        <taxon>Ostracoda</taxon>
        <taxon>Podocopa</taxon>
        <taxon>Podocopida</taxon>
        <taxon>Cypridocopina</taxon>
        <taxon>Cypridoidea</taxon>
        <taxon>Cyprididae</taxon>
        <taxon>Notodromas</taxon>
    </lineage>
</organism>
<comment type="similarity">
    <text evidence="1">Belongs to the universal ribosomal protein uS11 family.</text>
</comment>
<protein>
    <recommendedName>
        <fullName evidence="6">Mitochondrial ribosomal protein S11</fullName>
    </recommendedName>
</protein>
<dbReference type="GO" id="GO:0006412">
    <property type="term" value="P:translation"/>
    <property type="evidence" value="ECO:0007669"/>
    <property type="project" value="InterPro"/>
</dbReference>
<evidence type="ECO:0008006" key="6">
    <source>
        <dbReference type="Google" id="ProtNLM"/>
    </source>
</evidence>
<dbReference type="GO" id="GO:0003735">
    <property type="term" value="F:structural constituent of ribosome"/>
    <property type="evidence" value="ECO:0007669"/>
    <property type="project" value="InterPro"/>
</dbReference>
<dbReference type="EMBL" id="CAJPEX010002674">
    <property type="protein sequence ID" value="CAG0921334.1"/>
    <property type="molecule type" value="Genomic_DNA"/>
</dbReference>
<dbReference type="SUPFAM" id="SSF53137">
    <property type="entry name" value="Translational machinery components"/>
    <property type="match status" value="1"/>
</dbReference>
<sequence length="235" mass="26765">QFFLFYWQVQSKICREEPQQQECEKRKKIMNNLRLAFRAAKLLLVAPKTPTRPTWTQIRLLGSTNSLCKSEDVKAMLKSLPKRDEGVDGERDTEFDPHFRHDVAFPDADTPNRLFNGVPFSQLPIMCVRATKNNTHMVLANSEHTIMWRRSCGQEGFKKCRKGTNVAAQTTAIGMAKKALDLGVTQVRVKLRGFGAGRLAAVKAFEMAGLDVVSLTDVTYINWRNNPRAKKQRRL</sequence>
<dbReference type="GO" id="GO:1990904">
    <property type="term" value="C:ribonucleoprotein complex"/>
    <property type="evidence" value="ECO:0007669"/>
    <property type="project" value="UniProtKB-KW"/>
</dbReference>
<evidence type="ECO:0000256" key="2">
    <source>
        <dbReference type="ARBA" id="ARBA00022980"/>
    </source>
</evidence>
<keyword evidence="5" id="KW-1185">Reference proteome</keyword>
<evidence type="ECO:0000256" key="1">
    <source>
        <dbReference type="ARBA" id="ARBA00006194"/>
    </source>
</evidence>
<feature type="non-terminal residue" evidence="4">
    <location>
        <position position="235"/>
    </location>
</feature>